<sequence length="132" mass="15116">MAAGTEQVWATLTETSKWQHLYPSVEELSLEDGGATLSEGTKFEANLAGQDMRCVVHEFDTERYRLAWYAFPKASDESRCYHAWILTPSAKGTHIWTEETVQGPLWIKEAKKAPDIFWRTHEKLLAQLDSRS</sequence>
<proteinExistence type="predicted"/>
<dbReference type="Proteomes" id="UP001501288">
    <property type="component" value="Unassembled WGS sequence"/>
</dbReference>
<dbReference type="EMBL" id="BAAANV010000016">
    <property type="protein sequence ID" value="GAA1534451.1"/>
    <property type="molecule type" value="Genomic_DNA"/>
</dbReference>
<dbReference type="RefSeq" id="WP_346029629.1">
    <property type="nucleotide sequence ID" value="NZ_BAAANV010000016.1"/>
</dbReference>
<organism evidence="1 2">
    <name type="scientific">Dermacoccus barathri</name>
    <dbReference type="NCBI Taxonomy" id="322601"/>
    <lineage>
        <taxon>Bacteria</taxon>
        <taxon>Bacillati</taxon>
        <taxon>Actinomycetota</taxon>
        <taxon>Actinomycetes</taxon>
        <taxon>Micrococcales</taxon>
        <taxon>Dermacoccaceae</taxon>
        <taxon>Dermacoccus</taxon>
    </lineage>
</organism>
<dbReference type="Gene3D" id="3.30.530.20">
    <property type="match status" value="1"/>
</dbReference>
<accession>A0ABN2B9L4</accession>
<dbReference type="InterPro" id="IPR019587">
    <property type="entry name" value="Polyketide_cyclase/dehydratase"/>
</dbReference>
<name>A0ABN2B9L4_9MICO</name>
<dbReference type="SUPFAM" id="SSF55961">
    <property type="entry name" value="Bet v1-like"/>
    <property type="match status" value="1"/>
</dbReference>
<keyword evidence="2" id="KW-1185">Reference proteome</keyword>
<protein>
    <recommendedName>
        <fullName evidence="3">SRPBCC domain-containing protein</fullName>
    </recommendedName>
</protein>
<dbReference type="Pfam" id="PF10604">
    <property type="entry name" value="Polyketide_cyc2"/>
    <property type="match status" value="1"/>
</dbReference>
<comment type="caution">
    <text evidence="1">The sequence shown here is derived from an EMBL/GenBank/DDBJ whole genome shotgun (WGS) entry which is preliminary data.</text>
</comment>
<reference evidence="1 2" key="1">
    <citation type="journal article" date="2019" name="Int. J. Syst. Evol. Microbiol.">
        <title>The Global Catalogue of Microorganisms (GCM) 10K type strain sequencing project: providing services to taxonomists for standard genome sequencing and annotation.</title>
        <authorList>
            <consortium name="The Broad Institute Genomics Platform"/>
            <consortium name="The Broad Institute Genome Sequencing Center for Infectious Disease"/>
            <person name="Wu L."/>
            <person name="Ma J."/>
        </authorList>
    </citation>
    <scope>NUCLEOTIDE SEQUENCE [LARGE SCALE GENOMIC DNA]</scope>
    <source>
        <strain evidence="1 2">JCM 14588</strain>
    </source>
</reference>
<evidence type="ECO:0008006" key="3">
    <source>
        <dbReference type="Google" id="ProtNLM"/>
    </source>
</evidence>
<evidence type="ECO:0000313" key="2">
    <source>
        <dbReference type="Proteomes" id="UP001501288"/>
    </source>
</evidence>
<gene>
    <name evidence="1" type="ORF">GCM10009762_05920</name>
</gene>
<evidence type="ECO:0000313" key="1">
    <source>
        <dbReference type="EMBL" id="GAA1534451.1"/>
    </source>
</evidence>
<dbReference type="InterPro" id="IPR023393">
    <property type="entry name" value="START-like_dom_sf"/>
</dbReference>